<evidence type="ECO:0000313" key="3">
    <source>
        <dbReference type="Proteomes" id="UP000005239"/>
    </source>
</evidence>
<name>A0A2A6CVI2_PRIPA</name>
<reference evidence="2" key="2">
    <citation type="submission" date="2022-06" db="UniProtKB">
        <authorList>
            <consortium name="EnsemblMetazoa"/>
        </authorList>
    </citation>
    <scope>IDENTIFICATION</scope>
    <source>
        <strain evidence="2">PS312</strain>
    </source>
</reference>
<dbReference type="PANTHER" id="PTHR22955">
    <property type="entry name" value="RETROTRANSPOSON"/>
    <property type="match status" value="1"/>
</dbReference>
<evidence type="ECO:0000256" key="1">
    <source>
        <dbReference type="SAM" id="MobiDB-lite"/>
    </source>
</evidence>
<dbReference type="Proteomes" id="UP000005239">
    <property type="component" value="Unassembled WGS sequence"/>
</dbReference>
<dbReference type="OrthoDB" id="5866078at2759"/>
<dbReference type="EnsemblMetazoa" id="PPA33713.1">
    <property type="protein sequence ID" value="PPA33713.1"/>
    <property type="gene ID" value="WBGene00272082"/>
</dbReference>
<dbReference type="AlphaFoldDB" id="A0A2A6CVI2"/>
<sequence>MSAFDSEYESFHDTRTKIKAHLDSIDQAITSLMSISNNDEITSLASATSTSLVEAQLITNQYDRAVSSLKKTIDDMTDEAKKSEELKHFEEHMEQHDGGNGVPVSTTGLQELVRDKKMHYQLSLTENLDRVKLLTAVSSSPTPVIPTPVSTQSSIPSNGEATNHSVDDSTTIGQLSTSITQLLNHISSSTSRPNLALPPVKLETFDGSDLTRWPAFRYQLDQLVLNQASLSEVEKAFHVRNSLRGNAFNLVASIPVHEKFLDKIIHRLETQYGRDSLS</sequence>
<organism evidence="2 3">
    <name type="scientific">Pristionchus pacificus</name>
    <name type="common">Parasitic nematode worm</name>
    <dbReference type="NCBI Taxonomy" id="54126"/>
    <lineage>
        <taxon>Eukaryota</taxon>
        <taxon>Metazoa</taxon>
        <taxon>Ecdysozoa</taxon>
        <taxon>Nematoda</taxon>
        <taxon>Chromadorea</taxon>
        <taxon>Rhabditida</taxon>
        <taxon>Rhabditina</taxon>
        <taxon>Diplogasteromorpha</taxon>
        <taxon>Diplogasteroidea</taxon>
        <taxon>Neodiplogasteridae</taxon>
        <taxon>Pristionchus</taxon>
    </lineage>
</organism>
<feature type="region of interest" description="Disordered" evidence="1">
    <location>
        <begin position="143"/>
        <end position="170"/>
    </location>
</feature>
<reference evidence="3" key="1">
    <citation type="journal article" date="2008" name="Nat. Genet.">
        <title>The Pristionchus pacificus genome provides a unique perspective on nematode lifestyle and parasitism.</title>
        <authorList>
            <person name="Dieterich C."/>
            <person name="Clifton S.W."/>
            <person name="Schuster L.N."/>
            <person name="Chinwalla A."/>
            <person name="Delehaunty K."/>
            <person name="Dinkelacker I."/>
            <person name="Fulton L."/>
            <person name="Fulton R."/>
            <person name="Godfrey J."/>
            <person name="Minx P."/>
            <person name="Mitreva M."/>
            <person name="Roeseler W."/>
            <person name="Tian H."/>
            <person name="Witte H."/>
            <person name="Yang S.P."/>
            <person name="Wilson R.K."/>
            <person name="Sommer R.J."/>
        </authorList>
    </citation>
    <scope>NUCLEOTIDE SEQUENCE [LARGE SCALE GENOMIC DNA]</scope>
    <source>
        <strain evidence="3">PS312</strain>
    </source>
</reference>
<feature type="compositionally biased region" description="Low complexity" evidence="1">
    <location>
        <begin position="143"/>
        <end position="154"/>
    </location>
</feature>
<keyword evidence="3" id="KW-1185">Reference proteome</keyword>
<proteinExistence type="predicted"/>
<accession>A0A2A6CVI2</accession>
<dbReference type="PANTHER" id="PTHR22955:SF66">
    <property type="entry name" value="INTEGRASE CATALYTIC DOMAIN-CONTAINING PROTEIN"/>
    <property type="match status" value="1"/>
</dbReference>
<feature type="compositionally biased region" description="Polar residues" evidence="1">
    <location>
        <begin position="155"/>
        <end position="170"/>
    </location>
</feature>
<evidence type="ECO:0000313" key="2">
    <source>
        <dbReference type="EnsemblMetazoa" id="PPA33713.1"/>
    </source>
</evidence>
<gene>
    <name evidence="2" type="primary">WBGene00272082</name>
</gene>
<protein>
    <submittedName>
        <fullName evidence="2">Uncharacterized protein</fullName>
    </submittedName>
</protein>
<accession>A0A8R1ULG5</accession>